<gene>
    <name evidence="2" type="ORF">UFOPK2131_00577</name>
</gene>
<dbReference type="EMBL" id="CAEZVT010000055">
    <property type="protein sequence ID" value="CAB4635745.1"/>
    <property type="molecule type" value="Genomic_DNA"/>
</dbReference>
<dbReference type="SUPFAM" id="SSF46785">
    <property type="entry name" value="Winged helix' DNA-binding domain"/>
    <property type="match status" value="1"/>
</dbReference>
<evidence type="ECO:0000259" key="1">
    <source>
        <dbReference type="PROSITE" id="PS50987"/>
    </source>
</evidence>
<dbReference type="GO" id="GO:0003700">
    <property type="term" value="F:DNA-binding transcription factor activity"/>
    <property type="evidence" value="ECO:0007669"/>
    <property type="project" value="InterPro"/>
</dbReference>
<reference evidence="2" key="1">
    <citation type="submission" date="2020-05" db="EMBL/GenBank/DDBJ databases">
        <authorList>
            <person name="Chiriac C."/>
            <person name="Salcher M."/>
            <person name="Ghai R."/>
            <person name="Kavagutti S V."/>
        </authorList>
    </citation>
    <scope>NUCLEOTIDE SEQUENCE</scope>
</reference>
<feature type="domain" description="HTH arsR-type" evidence="1">
    <location>
        <begin position="1"/>
        <end position="88"/>
    </location>
</feature>
<dbReference type="PROSITE" id="PS50987">
    <property type="entry name" value="HTH_ARSR_2"/>
    <property type="match status" value="1"/>
</dbReference>
<dbReference type="InterPro" id="IPR036390">
    <property type="entry name" value="WH_DNA-bd_sf"/>
</dbReference>
<sequence>MSDIFKAIADPKARLVLEKLAANPASTVAKTATATKLTSAQTTTILTSLSEAKLVKGTGSGSSKKYSLNAKGFGPYITWLAKVAEKQAVASLEKEVMVLGEKLGKGLADGSVWVAKRLKQNLGVDTKKVAKDLGRKAANAKRDVQKEVKAVKKEAKAIVTKVKKSVKR</sequence>
<dbReference type="InterPro" id="IPR001845">
    <property type="entry name" value="HTH_ArsR_DNA-bd_dom"/>
</dbReference>
<proteinExistence type="predicted"/>
<dbReference type="Gene3D" id="1.10.10.10">
    <property type="entry name" value="Winged helix-like DNA-binding domain superfamily/Winged helix DNA-binding domain"/>
    <property type="match status" value="1"/>
</dbReference>
<dbReference type="InterPro" id="IPR036388">
    <property type="entry name" value="WH-like_DNA-bd_sf"/>
</dbReference>
<dbReference type="AlphaFoldDB" id="A0A6J6JGK5"/>
<organism evidence="2">
    <name type="scientific">freshwater metagenome</name>
    <dbReference type="NCBI Taxonomy" id="449393"/>
    <lineage>
        <taxon>unclassified sequences</taxon>
        <taxon>metagenomes</taxon>
        <taxon>ecological metagenomes</taxon>
    </lineage>
</organism>
<name>A0A6J6JGK5_9ZZZZ</name>
<accession>A0A6J6JGK5</accession>
<protein>
    <submittedName>
        <fullName evidence="2">Unannotated protein</fullName>
    </submittedName>
</protein>
<evidence type="ECO:0000313" key="2">
    <source>
        <dbReference type="EMBL" id="CAB4635745.1"/>
    </source>
</evidence>